<keyword evidence="4" id="KW-1185">Reference proteome</keyword>
<feature type="domain" description="AB hydrolase-1" evidence="2">
    <location>
        <begin position="34"/>
        <end position="138"/>
    </location>
</feature>
<name>A0A1Y5WX75_KIBAR</name>
<gene>
    <name evidence="3" type="ORF">SAMN05661093_00592</name>
</gene>
<dbReference type="SUPFAM" id="SSF53474">
    <property type="entry name" value="alpha/beta-Hydrolases"/>
    <property type="match status" value="1"/>
</dbReference>
<evidence type="ECO:0000313" key="4">
    <source>
        <dbReference type="Proteomes" id="UP000192674"/>
    </source>
</evidence>
<dbReference type="InterPro" id="IPR000639">
    <property type="entry name" value="Epox_hydrolase-like"/>
</dbReference>
<dbReference type="PANTHER" id="PTHR43329">
    <property type="entry name" value="EPOXIDE HYDROLASE"/>
    <property type="match status" value="1"/>
</dbReference>
<accession>A0A1Y5WX75</accession>
<protein>
    <submittedName>
        <fullName evidence="3">Pimeloyl-ACP methyl ester carboxylesterase</fullName>
    </submittedName>
</protein>
<reference evidence="3 4" key="1">
    <citation type="submission" date="2017-04" db="EMBL/GenBank/DDBJ databases">
        <authorList>
            <person name="Afonso C.L."/>
            <person name="Miller P.J."/>
            <person name="Scott M.A."/>
            <person name="Spackman E."/>
            <person name="Goraichik I."/>
            <person name="Dimitrov K.M."/>
            <person name="Suarez D.L."/>
            <person name="Swayne D.E."/>
        </authorList>
    </citation>
    <scope>NUCLEOTIDE SEQUENCE [LARGE SCALE GENOMIC DNA]</scope>
    <source>
        <strain evidence="3 4">DSM 43828</strain>
    </source>
</reference>
<organism evidence="3 4">
    <name type="scientific">Kibdelosporangium aridum</name>
    <dbReference type="NCBI Taxonomy" id="2030"/>
    <lineage>
        <taxon>Bacteria</taxon>
        <taxon>Bacillati</taxon>
        <taxon>Actinomycetota</taxon>
        <taxon>Actinomycetes</taxon>
        <taxon>Pseudonocardiales</taxon>
        <taxon>Pseudonocardiaceae</taxon>
        <taxon>Kibdelosporangium</taxon>
    </lineage>
</organism>
<evidence type="ECO:0000259" key="2">
    <source>
        <dbReference type="Pfam" id="PF00561"/>
    </source>
</evidence>
<proteinExistence type="predicted"/>
<keyword evidence="1" id="KW-0378">Hydrolase</keyword>
<dbReference type="GO" id="GO:0016787">
    <property type="term" value="F:hydrolase activity"/>
    <property type="evidence" value="ECO:0007669"/>
    <property type="project" value="UniProtKB-KW"/>
</dbReference>
<dbReference type="PRINTS" id="PR00412">
    <property type="entry name" value="EPOXHYDRLASE"/>
</dbReference>
<evidence type="ECO:0000313" key="3">
    <source>
        <dbReference type="EMBL" id="SMC57549.1"/>
    </source>
</evidence>
<dbReference type="AlphaFoldDB" id="A0A1Y5WX75"/>
<dbReference type="PRINTS" id="PR00111">
    <property type="entry name" value="ABHYDROLASE"/>
</dbReference>
<dbReference type="OrthoDB" id="3507586at2"/>
<dbReference type="Proteomes" id="UP000192674">
    <property type="component" value="Unassembled WGS sequence"/>
</dbReference>
<dbReference type="RefSeq" id="WP_084424447.1">
    <property type="nucleotide sequence ID" value="NZ_FWXV01000001.1"/>
</dbReference>
<dbReference type="InterPro" id="IPR000073">
    <property type="entry name" value="AB_hydrolase_1"/>
</dbReference>
<sequence>MNNAELAKSLGFTSEYADVNGTRLHYVTGGEGSPLVLLSGWPHTWWEFRKILPPLARNHRVIAVDLRGMGGSDKPESGYDKKTMARDIAELIKALGFDQANIAGHDIGAMVAYSLAANHPAVVSKLALLEVPHPDESWFGFTMLPQPPVPHLWWFAFNQLTELPQVLLNGRYRALIDHLCEGALVNQAAITDADRQIYAEAYDSPDAIRASNGWYQTFVQDIQDAKTYEPVSMPVLGLAAEGNAFLEVALRKHSADFQIHYIAGTGHYIAEEQPEAVVEHLLKFFG</sequence>
<dbReference type="EMBL" id="FWXV01000001">
    <property type="protein sequence ID" value="SMC57549.1"/>
    <property type="molecule type" value="Genomic_DNA"/>
</dbReference>
<dbReference type="Pfam" id="PF00561">
    <property type="entry name" value="Abhydrolase_1"/>
    <property type="match status" value="1"/>
</dbReference>
<evidence type="ECO:0000256" key="1">
    <source>
        <dbReference type="ARBA" id="ARBA00022801"/>
    </source>
</evidence>
<dbReference type="InterPro" id="IPR029058">
    <property type="entry name" value="AB_hydrolase_fold"/>
</dbReference>
<dbReference type="Gene3D" id="3.40.50.1820">
    <property type="entry name" value="alpha/beta hydrolase"/>
    <property type="match status" value="1"/>
</dbReference>